<evidence type="ECO:0000256" key="3">
    <source>
        <dbReference type="ARBA" id="ARBA00022475"/>
    </source>
</evidence>
<keyword evidence="6 7" id="KW-0472">Membrane</keyword>
<dbReference type="CDD" id="cd06261">
    <property type="entry name" value="TM_PBP2"/>
    <property type="match status" value="1"/>
</dbReference>
<evidence type="ECO:0000256" key="1">
    <source>
        <dbReference type="ARBA" id="ARBA00004651"/>
    </source>
</evidence>
<dbReference type="PANTHER" id="PTHR30193">
    <property type="entry name" value="ABC TRANSPORTER PERMEASE PROTEIN"/>
    <property type="match status" value="1"/>
</dbReference>
<dbReference type="GeneID" id="303296883"/>
<evidence type="ECO:0000256" key="2">
    <source>
        <dbReference type="ARBA" id="ARBA00022448"/>
    </source>
</evidence>
<dbReference type="PROSITE" id="PS50928">
    <property type="entry name" value="ABC_TM1"/>
    <property type="match status" value="1"/>
</dbReference>
<dbReference type="InterPro" id="IPR000515">
    <property type="entry name" value="MetI-like"/>
</dbReference>
<dbReference type="PANTHER" id="PTHR30193:SF37">
    <property type="entry name" value="INNER MEMBRANE ABC TRANSPORTER PERMEASE PROTEIN YCJO"/>
    <property type="match status" value="1"/>
</dbReference>
<dbReference type="Proteomes" id="UP001595937">
    <property type="component" value="Unassembled WGS sequence"/>
</dbReference>
<keyword evidence="2 7" id="KW-0813">Transport</keyword>
<keyword evidence="5 7" id="KW-1133">Transmembrane helix</keyword>
<evidence type="ECO:0000256" key="8">
    <source>
        <dbReference type="SAM" id="MobiDB-lite"/>
    </source>
</evidence>
<feature type="domain" description="ABC transmembrane type-1" evidence="9">
    <location>
        <begin position="110"/>
        <end position="322"/>
    </location>
</feature>
<dbReference type="InterPro" id="IPR051393">
    <property type="entry name" value="ABC_transporter_permease"/>
</dbReference>
<feature type="transmembrane region" description="Helical" evidence="7">
    <location>
        <begin position="301"/>
        <end position="323"/>
    </location>
</feature>
<evidence type="ECO:0000256" key="4">
    <source>
        <dbReference type="ARBA" id="ARBA00022692"/>
    </source>
</evidence>
<comment type="caution">
    <text evidence="10">The sequence shown here is derived from an EMBL/GenBank/DDBJ whole genome shotgun (WGS) entry which is preliminary data.</text>
</comment>
<evidence type="ECO:0000256" key="6">
    <source>
        <dbReference type="ARBA" id="ARBA00023136"/>
    </source>
</evidence>
<feature type="transmembrane region" description="Helical" evidence="7">
    <location>
        <begin position="115"/>
        <end position="136"/>
    </location>
</feature>
<evidence type="ECO:0000313" key="11">
    <source>
        <dbReference type="Proteomes" id="UP001595937"/>
    </source>
</evidence>
<accession>A0ABW0FJU5</accession>
<dbReference type="Gene3D" id="1.10.3720.10">
    <property type="entry name" value="MetI-like"/>
    <property type="match status" value="1"/>
</dbReference>
<dbReference type="Pfam" id="PF00528">
    <property type="entry name" value="BPD_transp_1"/>
    <property type="match status" value="1"/>
</dbReference>
<feature type="region of interest" description="Disordered" evidence="8">
    <location>
        <begin position="1"/>
        <end position="38"/>
    </location>
</feature>
<feature type="transmembrane region" description="Helical" evidence="7">
    <location>
        <begin position="45"/>
        <end position="68"/>
    </location>
</feature>
<proteinExistence type="inferred from homology"/>
<name>A0ABW0FJU5_9MICO</name>
<gene>
    <name evidence="10" type="ORF">ACFPK8_17075</name>
</gene>
<keyword evidence="11" id="KW-1185">Reference proteome</keyword>
<evidence type="ECO:0000313" key="10">
    <source>
        <dbReference type="EMBL" id="MFC5299231.1"/>
    </source>
</evidence>
<evidence type="ECO:0000259" key="9">
    <source>
        <dbReference type="PROSITE" id="PS50928"/>
    </source>
</evidence>
<feature type="transmembrane region" description="Helical" evidence="7">
    <location>
        <begin position="148"/>
        <end position="168"/>
    </location>
</feature>
<feature type="transmembrane region" description="Helical" evidence="7">
    <location>
        <begin position="197"/>
        <end position="221"/>
    </location>
</feature>
<feature type="transmembrane region" description="Helical" evidence="7">
    <location>
        <begin position="251"/>
        <end position="269"/>
    </location>
</feature>
<dbReference type="RefSeq" id="WP_343923364.1">
    <property type="nucleotide sequence ID" value="NZ_BAAAIR010000033.1"/>
</dbReference>
<keyword evidence="3" id="KW-1003">Cell membrane</keyword>
<feature type="compositionally biased region" description="Low complexity" evidence="8">
    <location>
        <begin position="1"/>
        <end position="11"/>
    </location>
</feature>
<protein>
    <submittedName>
        <fullName evidence="10">Carbohydrate ABC transporter permease</fullName>
    </submittedName>
</protein>
<dbReference type="EMBL" id="JBHSLN010000087">
    <property type="protein sequence ID" value="MFC5299231.1"/>
    <property type="molecule type" value="Genomic_DNA"/>
</dbReference>
<reference evidence="11" key="1">
    <citation type="journal article" date="2019" name="Int. J. Syst. Evol. Microbiol.">
        <title>The Global Catalogue of Microorganisms (GCM) 10K type strain sequencing project: providing services to taxonomists for standard genome sequencing and annotation.</title>
        <authorList>
            <consortium name="The Broad Institute Genomics Platform"/>
            <consortium name="The Broad Institute Genome Sequencing Center for Infectious Disease"/>
            <person name="Wu L."/>
            <person name="Ma J."/>
        </authorList>
    </citation>
    <scope>NUCLEOTIDE SEQUENCE [LARGE SCALE GENOMIC DNA]</scope>
    <source>
        <strain evidence="11">CGMCC 1.16455</strain>
    </source>
</reference>
<comment type="subcellular location">
    <subcellularLocation>
        <location evidence="1 7">Cell membrane</location>
        <topology evidence="1 7">Multi-pass membrane protein</topology>
    </subcellularLocation>
</comment>
<dbReference type="InterPro" id="IPR035906">
    <property type="entry name" value="MetI-like_sf"/>
</dbReference>
<evidence type="ECO:0000256" key="5">
    <source>
        <dbReference type="ARBA" id="ARBA00022989"/>
    </source>
</evidence>
<sequence>MTTQSASSAAALPPPSPSGSRGSHRGRGSASRPGRRRGHRAAAEARAGLLLSLPFVVLFGIFIAWPVLQSMFMSFTDMRITDIRSPFAVDFVGLDNYIAAFHDPVFRRAALNTGVFVLVGVPLTIIAGLSAAIALNRGALKLRGLFRMGFYTPVVTSIVAVAVVWRFLLQPENGLVNTVLGWVGIDGPNWLGDERTALLSLIVMAVWRNFGTSMVIFLAGLQAVDRGLHEAAALDGANAWQRFRNITIPSIRPTLLFVLVTTSIGYLQFFEEPFVMTGGGPLNSTISASMYTYNQFGFGNYGMAGAMAYLTFIVIGIVTLAQFRLMREK</sequence>
<comment type="similarity">
    <text evidence="7">Belongs to the binding-protein-dependent transport system permease family.</text>
</comment>
<evidence type="ECO:0000256" key="7">
    <source>
        <dbReference type="RuleBase" id="RU363032"/>
    </source>
</evidence>
<feature type="compositionally biased region" description="Basic residues" evidence="8">
    <location>
        <begin position="22"/>
        <end position="38"/>
    </location>
</feature>
<keyword evidence="4 7" id="KW-0812">Transmembrane</keyword>
<organism evidence="10 11">
    <name type="scientific">Brachybacterium tyrofermentans</name>
    <dbReference type="NCBI Taxonomy" id="47848"/>
    <lineage>
        <taxon>Bacteria</taxon>
        <taxon>Bacillati</taxon>
        <taxon>Actinomycetota</taxon>
        <taxon>Actinomycetes</taxon>
        <taxon>Micrococcales</taxon>
        <taxon>Dermabacteraceae</taxon>
        <taxon>Brachybacterium</taxon>
    </lineage>
</organism>
<dbReference type="SUPFAM" id="SSF161098">
    <property type="entry name" value="MetI-like"/>
    <property type="match status" value="1"/>
</dbReference>